<keyword evidence="1" id="KW-0808">Transferase</keyword>
<keyword evidence="2" id="KW-0548">Nucleotidyltransferase</keyword>
<evidence type="ECO:0000256" key="6">
    <source>
        <dbReference type="ARBA" id="ARBA00047939"/>
    </source>
</evidence>
<evidence type="ECO:0000256" key="1">
    <source>
        <dbReference type="ARBA" id="ARBA00022679"/>
    </source>
</evidence>
<keyword evidence="11" id="KW-1185">Reference proteome</keyword>
<feature type="region of interest" description="Disordered" evidence="8">
    <location>
        <begin position="50"/>
        <end position="74"/>
    </location>
</feature>
<gene>
    <name evidence="10" type="ORF">V8P97_04805</name>
</gene>
<reference evidence="10 11" key="1">
    <citation type="submission" date="2024-02" db="EMBL/GenBank/DDBJ databases">
        <title>Bifidobacterium honeyensis sp. nov., isolated from the comb honey.</title>
        <authorList>
            <person name="Liu W."/>
            <person name="Li Y."/>
        </authorList>
    </citation>
    <scope>NUCLEOTIDE SEQUENCE [LARGE SCALE GENOMIC DNA]</scope>
    <source>
        <strain evidence="10 11">IMAU50988</strain>
    </source>
</reference>
<evidence type="ECO:0000256" key="2">
    <source>
        <dbReference type="ARBA" id="ARBA00022695"/>
    </source>
</evidence>
<dbReference type="SUPFAM" id="SSF140931">
    <property type="entry name" value="Fic-like"/>
    <property type="match status" value="1"/>
</dbReference>
<evidence type="ECO:0000256" key="4">
    <source>
        <dbReference type="ARBA" id="ARBA00022840"/>
    </source>
</evidence>
<dbReference type="RefSeq" id="WP_340469335.1">
    <property type="nucleotide sequence ID" value="NZ_JBANBB010000001.1"/>
</dbReference>
<dbReference type="Pfam" id="PF02661">
    <property type="entry name" value="Fic"/>
    <property type="match status" value="1"/>
</dbReference>
<dbReference type="Gene3D" id="1.10.3290.10">
    <property type="entry name" value="Fido-like domain"/>
    <property type="match status" value="1"/>
</dbReference>
<evidence type="ECO:0000313" key="10">
    <source>
        <dbReference type="EMBL" id="MEK0306781.1"/>
    </source>
</evidence>
<organism evidence="10 11">
    <name type="scientific">Bifidobacterium favimelis</name>
    <dbReference type="NCBI Taxonomy" id="3122979"/>
    <lineage>
        <taxon>Bacteria</taxon>
        <taxon>Bacillati</taxon>
        <taxon>Actinomycetota</taxon>
        <taxon>Actinomycetes</taxon>
        <taxon>Bifidobacteriales</taxon>
        <taxon>Bifidobacteriaceae</taxon>
        <taxon>Bifidobacterium</taxon>
    </lineage>
</organism>
<evidence type="ECO:0000256" key="5">
    <source>
        <dbReference type="ARBA" id="ARBA00034531"/>
    </source>
</evidence>
<feature type="compositionally biased region" description="Basic and acidic residues" evidence="8">
    <location>
        <begin position="61"/>
        <end position="74"/>
    </location>
</feature>
<evidence type="ECO:0000313" key="11">
    <source>
        <dbReference type="Proteomes" id="UP001373159"/>
    </source>
</evidence>
<dbReference type="EMBL" id="JBANBB010000001">
    <property type="protein sequence ID" value="MEK0306781.1"/>
    <property type="molecule type" value="Genomic_DNA"/>
</dbReference>
<feature type="domain" description="Fido" evidence="9">
    <location>
        <begin position="97"/>
        <end position="240"/>
    </location>
</feature>
<comment type="caution">
    <text evidence="10">The sequence shown here is derived from an EMBL/GenBank/DDBJ whole genome shotgun (WGS) entry which is preliminary data.</text>
</comment>
<comment type="catalytic activity">
    <reaction evidence="7">
        <text>L-tyrosyl-[protein] + ATP = O-(5'-adenylyl)-L-tyrosyl-[protein] + diphosphate</text>
        <dbReference type="Rhea" id="RHEA:54288"/>
        <dbReference type="Rhea" id="RHEA-COMP:10136"/>
        <dbReference type="Rhea" id="RHEA-COMP:13846"/>
        <dbReference type="ChEBI" id="CHEBI:30616"/>
        <dbReference type="ChEBI" id="CHEBI:33019"/>
        <dbReference type="ChEBI" id="CHEBI:46858"/>
        <dbReference type="ChEBI" id="CHEBI:83624"/>
        <dbReference type="EC" id="2.7.7.108"/>
    </reaction>
</comment>
<accession>A0ABU8ZNF5</accession>
<evidence type="ECO:0000256" key="8">
    <source>
        <dbReference type="SAM" id="MobiDB-lite"/>
    </source>
</evidence>
<dbReference type="InterPro" id="IPR036597">
    <property type="entry name" value="Fido-like_dom_sf"/>
</dbReference>
<comment type="catalytic activity">
    <reaction evidence="6">
        <text>L-threonyl-[protein] + ATP = 3-O-(5'-adenylyl)-L-threonyl-[protein] + diphosphate</text>
        <dbReference type="Rhea" id="RHEA:54292"/>
        <dbReference type="Rhea" id="RHEA-COMP:11060"/>
        <dbReference type="Rhea" id="RHEA-COMP:13847"/>
        <dbReference type="ChEBI" id="CHEBI:30013"/>
        <dbReference type="ChEBI" id="CHEBI:30616"/>
        <dbReference type="ChEBI" id="CHEBI:33019"/>
        <dbReference type="ChEBI" id="CHEBI:138113"/>
        <dbReference type="EC" id="2.7.7.108"/>
    </reaction>
</comment>
<dbReference type="PANTHER" id="PTHR39560">
    <property type="entry name" value="PROTEIN ADENYLYLTRANSFERASE FIC-RELATED"/>
    <property type="match status" value="1"/>
</dbReference>
<evidence type="ECO:0000256" key="3">
    <source>
        <dbReference type="ARBA" id="ARBA00022741"/>
    </source>
</evidence>
<dbReference type="InterPro" id="IPR003812">
    <property type="entry name" value="Fido"/>
</dbReference>
<proteinExistence type="predicted"/>
<keyword evidence="3" id="KW-0547">Nucleotide-binding</keyword>
<sequence length="260" mass="27514">MTPAERESAVAFALRNCRLDGIDPSGKAMEAAAGYTSGAIAASRLPTLLAPGAQKPSGEAGGDRERGASSESGKDRYADAVFAGTILTCERGWRPSGDLGELQAIHASVFAFTGAGAGRIRSDQEEGPDAQGDDAFFPAALLQQGAAAIGSGLAEEGNLANLDFPAFIDRLTYYYDELGYLHPFPSGNAMTLRMFASRLSHDAGWDLDWALVDRAGYEKATRAAYLGDTGLLKRMLWGIARPANPTRIFLVAGWEQGPAH</sequence>
<name>A0ABU8ZNF5_9BIFI</name>
<dbReference type="Proteomes" id="UP001373159">
    <property type="component" value="Unassembled WGS sequence"/>
</dbReference>
<evidence type="ECO:0000259" key="9">
    <source>
        <dbReference type="PROSITE" id="PS51459"/>
    </source>
</evidence>
<dbReference type="PANTHER" id="PTHR39560:SF1">
    <property type="entry name" value="PROTEIN ADENYLYLTRANSFERASE FIC-RELATED"/>
    <property type="match status" value="1"/>
</dbReference>
<dbReference type="EC" id="2.7.7.108" evidence="5"/>
<keyword evidence="4" id="KW-0067">ATP-binding</keyword>
<protein>
    <recommendedName>
        <fullName evidence="5">protein adenylyltransferase</fullName>
        <ecNumber evidence="5">2.7.7.108</ecNumber>
    </recommendedName>
</protein>
<evidence type="ECO:0000256" key="7">
    <source>
        <dbReference type="ARBA" id="ARBA00048696"/>
    </source>
</evidence>
<dbReference type="PROSITE" id="PS51459">
    <property type="entry name" value="FIDO"/>
    <property type="match status" value="1"/>
</dbReference>